<dbReference type="InterPro" id="IPR040451">
    <property type="entry name" value="GH81_N"/>
</dbReference>
<sequence length="313" mass="34957">MTKKNGIQKRLSNVLMRVRSPHHPSSARSSCDEEARPPVPLSPTVLTLEDTVPEHPPHDDSDDAGATLAEVSVPFVSVTNAATSRFSFNDSKKPSLPLPTNCWWQNLVLGDGGTQVSCPPYLVRLPTDGPSRVEIGWPKIHVGEEAMWQVWIDDWQLIWNPDESAAPLKREVVDYDDLSVTVQWPSRQSSNTWARQTLVKATPYTTVEFKQMKQIQMKTRHSILQFEQHKANSWKVLLNSGQTWIVYVIDGVVRVAAVPDEINDSLALLTKHHSSYPVGGTFSWQVQSVQTSDDPAAKKSGKHHCQHDGCAVE</sequence>
<dbReference type="Pfam" id="PF03639">
    <property type="entry name" value="Glyco_hydro_81"/>
    <property type="match status" value="1"/>
</dbReference>
<dbReference type="GO" id="GO:0052861">
    <property type="term" value="F:endo-1,3(4)-beta-glucanase activity"/>
    <property type="evidence" value="ECO:0007669"/>
    <property type="project" value="InterPro"/>
</dbReference>
<dbReference type="PANTHER" id="PTHR31983:SF0">
    <property type="entry name" value="GLUCAN ENDO-1,3-BETA-D-GLUCOSIDASE 2"/>
    <property type="match status" value="1"/>
</dbReference>
<dbReference type="EMBL" id="KZ990378">
    <property type="protein sequence ID" value="RKP24205.1"/>
    <property type="molecule type" value="Genomic_DNA"/>
</dbReference>
<evidence type="ECO:0000259" key="2">
    <source>
        <dbReference type="Pfam" id="PF03639"/>
    </source>
</evidence>
<organism evidence="3 4">
    <name type="scientific">Syncephalis pseudoplumigaleata</name>
    <dbReference type="NCBI Taxonomy" id="1712513"/>
    <lineage>
        <taxon>Eukaryota</taxon>
        <taxon>Fungi</taxon>
        <taxon>Fungi incertae sedis</taxon>
        <taxon>Zoopagomycota</taxon>
        <taxon>Zoopagomycotina</taxon>
        <taxon>Zoopagomycetes</taxon>
        <taxon>Zoopagales</taxon>
        <taxon>Piptocephalidaceae</taxon>
        <taxon>Syncephalis</taxon>
    </lineage>
</organism>
<protein>
    <recommendedName>
        <fullName evidence="2">Glycosyl hydrolase family 81 N-terminal domain-containing protein</fullName>
    </recommendedName>
</protein>
<accession>A0A4P9YWH5</accession>
<dbReference type="OrthoDB" id="4473401at2759"/>
<keyword evidence="4" id="KW-1185">Reference proteome</keyword>
<feature type="region of interest" description="Disordered" evidence="1">
    <location>
        <begin position="1"/>
        <end position="44"/>
    </location>
</feature>
<gene>
    <name evidence="3" type="ORF">SYNPS1DRAFT_30028</name>
</gene>
<evidence type="ECO:0000313" key="3">
    <source>
        <dbReference type="EMBL" id="RKP24205.1"/>
    </source>
</evidence>
<dbReference type="AlphaFoldDB" id="A0A4P9YWH5"/>
<dbReference type="Proteomes" id="UP000278143">
    <property type="component" value="Unassembled WGS sequence"/>
</dbReference>
<dbReference type="PANTHER" id="PTHR31983">
    <property type="entry name" value="ENDO-1,3(4)-BETA-GLUCANASE 1"/>
    <property type="match status" value="1"/>
</dbReference>
<feature type="domain" description="Glycosyl hydrolase family 81 N-terminal" evidence="2">
    <location>
        <begin position="93"/>
        <end position="249"/>
    </location>
</feature>
<proteinExistence type="predicted"/>
<dbReference type="Gene3D" id="2.70.98.30">
    <property type="entry name" value="Golgi alpha-mannosidase II, domain 4"/>
    <property type="match status" value="1"/>
</dbReference>
<evidence type="ECO:0000313" key="4">
    <source>
        <dbReference type="Proteomes" id="UP000278143"/>
    </source>
</evidence>
<name>A0A4P9YWH5_9FUNG</name>
<evidence type="ECO:0000256" key="1">
    <source>
        <dbReference type="SAM" id="MobiDB-lite"/>
    </source>
</evidence>
<dbReference type="InterPro" id="IPR005200">
    <property type="entry name" value="Endo-beta-glucanase"/>
</dbReference>
<reference evidence="4" key="1">
    <citation type="journal article" date="2018" name="Nat. Microbiol.">
        <title>Leveraging single-cell genomics to expand the fungal tree of life.</title>
        <authorList>
            <person name="Ahrendt S.R."/>
            <person name="Quandt C.A."/>
            <person name="Ciobanu D."/>
            <person name="Clum A."/>
            <person name="Salamov A."/>
            <person name="Andreopoulos B."/>
            <person name="Cheng J.F."/>
            <person name="Woyke T."/>
            <person name="Pelin A."/>
            <person name="Henrissat B."/>
            <person name="Reynolds N.K."/>
            <person name="Benny G.L."/>
            <person name="Smith M.E."/>
            <person name="James T.Y."/>
            <person name="Grigoriev I.V."/>
        </authorList>
    </citation>
    <scope>NUCLEOTIDE SEQUENCE [LARGE SCALE GENOMIC DNA]</scope>
    <source>
        <strain evidence="4">Benny S71-1</strain>
    </source>
</reference>